<dbReference type="CDD" id="cd03825">
    <property type="entry name" value="GT4_WcaC-like"/>
    <property type="match status" value="1"/>
</dbReference>
<dbReference type="Pfam" id="PF13439">
    <property type="entry name" value="Glyco_transf_4"/>
    <property type="match status" value="1"/>
</dbReference>
<feature type="domain" description="Glycosyl transferase family 1" evidence="1">
    <location>
        <begin position="228"/>
        <end position="392"/>
    </location>
</feature>
<evidence type="ECO:0000313" key="3">
    <source>
        <dbReference type="EMBL" id="XCM36730.1"/>
    </source>
</evidence>
<dbReference type="GO" id="GO:0016757">
    <property type="term" value="F:glycosyltransferase activity"/>
    <property type="evidence" value="ECO:0007669"/>
    <property type="project" value="InterPro"/>
</dbReference>
<accession>A0AAU8JDA2</accession>
<evidence type="ECO:0000259" key="2">
    <source>
        <dbReference type="Pfam" id="PF13439"/>
    </source>
</evidence>
<dbReference type="EMBL" id="CP159837">
    <property type="protein sequence ID" value="XCM36730.1"/>
    <property type="molecule type" value="Genomic_DNA"/>
</dbReference>
<sequence length="416" mass="47474">MKILHLNTWDIEGGASRGAYWMHQSLLKAGVNSMMLVGHKLSDDYTVMGSQYRTISEKLRRDIGEYIDEWPLKQYKNQKKELFSPAWYSQNILSKVKSINPDIVNIHWIGKSFLNPETIAKIEKPIVWTFRDMWGFTGGCHYTEDCTRYQVNCGLCPHLGSGKEHDLSRKLWHRKQKSFNDLNMTIVAVSQWLADCTRQSSLFKDSRIEVIYNAINTLTFQPRDKKLARQLLNLPENRKLILFGAIRATSDRRKGFEYLSSAIKKFAESDLAADTELVIFGASEPRDRPNLGMKTTYLGRLNDDLTLALVYAAADVMIVPSYLDACPKTPIESLACGTPVVCFDSSGLKEIVDHQQNGYRAKCFSEDDLAAGITWVLQDENRRRSLSQCAIKTVEQKFTMEILARAYINLYQDILG</sequence>
<gene>
    <name evidence="3" type="ORF">ABWT76_005506</name>
</gene>
<organism evidence="3">
    <name type="scientific">Planktothricoides raciborskii GIHE-MW2</name>
    <dbReference type="NCBI Taxonomy" id="2792601"/>
    <lineage>
        <taxon>Bacteria</taxon>
        <taxon>Bacillati</taxon>
        <taxon>Cyanobacteriota</taxon>
        <taxon>Cyanophyceae</taxon>
        <taxon>Oscillatoriophycideae</taxon>
        <taxon>Oscillatoriales</taxon>
        <taxon>Oscillatoriaceae</taxon>
        <taxon>Planktothricoides</taxon>
    </lineage>
</organism>
<dbReference type="Pfam" id="PF00534">
    <property type="entry name" value="Glycos_transf_1"/>
    <property type="match status" value="1"/>
</dbReference>
<dbReference type="RefSeq" id="WP_054467642.1">
    <property type="nucleotide sequence ID" value="NZ_CP159837.1"/>
</dbReference>
<reference evidence="3" key="1">
    <citation type="submission" date="2024-07" db="EMBL/GenBank/DDBJ databases">
        <authorList>
            <person name="Kim Y.J."/>
            <person name="Jeong J.Y."/>
        </authorList>
    </citation>
    <scope>NUCLEOTIDE SEQUENCE</scope>
    <source>
        <strain evidence="3">GIHE-MW2</strain>
    </source>
</reference>
<feature type="domain" description="Glycosyltransferase subfamily 4-like N-terminal" evidence="2">
    <location>
        <begin position="65"/>
        <end position="217"/>
    </location>
</feature>
<evidence type="ECO:0000259" key="1">
    <source>
        <dbReference type="Pfam" id="PF00534"/>
    </source>
</evidence>
<dbReference type="SUPFAM" id="SSF53756">
    <property type="entry name" value="UDP-Glycosyltransferase/glycogen phosphorylase"/>
    <property type="match status" value="1"/>
</dbReference>
<dbReference type="InterPro" id="IPR001296">
    <property type="entry name" value="Glyco_trans_1"/>
</dbReference>
<dbReference type="AlphaFoldDB" id="A0AAU8JDA2"/>
<dbReference type="Gene3D" id="3.40.50.2000">
    <property type="entry name" value="Glycogen Phosphorylase B"/>
    <property type="match status" value="2"/>
</dbReference>
<dbReference type="InterPro" id="IPR028098">
    <property type="entry name" value="Glyco_trans_4-like_N"/>
</dbReference>
<dbReference type="PANTHER" id="PTHR45947:SF3">
    <property type="entry name" value="SULFOQUINOVOSYL TRANSFERASE SQD2"/>
    <property type="match status" value="1"/>
</dbReference>
<protein>
    <submittedName>
        <fullName evidence="3">Glycosyltransferase family 4 protein</fullName>
    </submittedName>
</protein>
<dbReference type="PANTHER" id="PTHR45947">
    <property type="entry name" value="SULFOQUINOVOSYL TRANSFERASE SQD2"/>
    <property type="match status" value="1"/>
</dbReference>
<dbReference type="InterPro" id="IPR050194">
    <property type="entry name" value="Glycosyltransferase_grp1"/>
</dbReference>
<proteinExistence type="predicted"/>
<name>A0AAU8JDA2_9CYAN</name>